<sequence>MPANHHAEHVGSLLRPPELLQARQAREHGELSDAELAKLEDRAALAAIDVQRQAGIEVFTDGEVRRATWMAGLLESLGGVVPVPLHSTGWFRDDGPPPPEETAFEMVAVSGKLTQRSNLTAVEADFLTRHAPGQFKITMMSSSMGNLLWRPELSQAAYPTPGDMMRDLVALRVKEIEGLLERGVTWIQLDSLGYNHLIDPDFRTRILGPAAPSPQAILDSTIAVDAELVRATKAMNPGVTVGMHICRGNNRSAWMSQGGYEPVAERLFSEVPVDRFLLEYDTERAGGFEPLRFVPQGTTVVLGLVSSKVPRLESQDELRWRIDEAAKYVPLENLALSPQCGFASTARGNLLTVDDERRKLELVADTAHRVWG</sequence>
<dbReference type="SUPFAM" id="SSF51726">
    <property type="entry name" value="UROD/MetE-like"/>
    <property type="match status" value="1"/>
</dbReference>
<dbReference type="RefSeq" id="WP_393174393.1">
    <property type="nucleotide sequence ID" value="NZ_JBICRM010000037.1"/>
</dbReference>
<dbReference type="Pfam" id="PF01717">
    <property type="entry name" value="Meth_synt_2"/>
    <property type="match status" value="1"/>
</dbReference>
<dbReference type="InterPro" id="IPR038071">
    <property type="entry name" value="UROD/MetE-like_sf"/>
</dbReference>
<dbReference type="InterPro" id="IPR002629">
    <property type="entry name" value="Met_Synth_C/arc"/>
</dbReference>
<reference evidence="2 3" key="1">
    <citation type="submission" date="2024-10" db="EMBL/GenBank/DDBJ databases">
        <authorList>
            <person name="Topkara A.R."/>
            <person name="Saygin H."/>
        </authorList>
    </citation>
    <scope>NUCLEOTIDE SEQUENCE [LARGE SCALE GENOMIC DNA]</scope>
    <source>
        <strain evidence="2 3">M3C6</strain>
    </source>
</reference>
<accession>A0ABW7ATL4</accession>
<evidence type="ECO:0000313" key="2">
    <source>
        <dbReference type="EMBL" id="MFG1709530.1"/>
    </source>
</evidence>
<evidence type="ECO:0000259" key="1">
    <source>
        <dbReference type="Pfam" id="PF01717"/>
    </source>
</evidence>
<dbReference type="PANTHER" id="PTHR43844:SF1">
    <property type="entry name" value="METHIONINE SYNTHASE"/>
    <property type="match status" value="1"/>
</dbReference>
<dbReference type="Gene3D" id="3.20.20.210">
    <property type="match status" value="1"/>
</dbReference>
<organism evidence="2 3">
    <name type="scientific">Nonomuraea marmarensis</name>
    <dbReference type="NCBI Taxonomy" id="3351344"/>
    <lineage>
        <taxon>Bacteria</taxon>
        <taxon>Bacillati</taxon>
        <taxon>Actinomycetota</taxon>
        <taxon>Actinomycetes</taxon>
        <taxon>Streptosporangiales</taxon>
        <taxon>Streptosporangiaceae</taxon>
        <taxon>Nonomuraea</taxon>
    </lineage>
</organism>
<gene>
    <name evidence="2" type="ORF">ACFLIM_40740</name>
</gene>
<dbReference type="CDD" id="cd03311">
    <property type="entry name" value="CIMS_C_terminal_like"/>
    <property type="match status" value="1"/>
</dbReference>
<evidence type="ECO:0000313" key="3">
    <source>
        <dbReference type="Proteomes" id="UP001603978"/>
    </source>
</evidence>
<comment type="caution">
    <text evidence="2">The sequence shown here is derived from an EMBL/GenBank/DDBJ whole genome shotgun (WGS) entry which is preliminary data.</text>
</comment>
<proteinExistence type="predicted"/>
<feature type="domain" description="Cobalamin-independent methionine synthase MetE C-terminal/archaeal" evidence="1">
    <location>
        <begin position="173"/>
        <end position="345"/>
    </location>
</feature>
<name>A0ABW7ATL4_9ACTN</name>
<dbReference type="EMBL" id="JBICRM010000037">
    <property type="protein sequence ID" value="MFG1709530.1"/>
    <property type="molecule type" value="Genomic_DNA"/>
</dbReference>
<dbReference type="Proteomes" id="UP001603978">
    <property type="component" value="Unassembled WGS sequence"/>
</dbReference>
<keyword evidence="3" id="KW-1185">Reference proteome</keyword>
<protein>
    <submittedName>
        <fullName evidence="2">Cobalamin-independent methionine synthase II family protein</fullName>
    </submittedName>
</protein>
<dbReference type="PANTHER" id="PTHR43844">
    <property type="entry name" value="METHIONINE SYNTHASE"/>
    <property type="match status" value="1"/>
</dbReference>